<dbReference type="GO" id="GO:0004340">
    <property type="term" value="F:glucokinase activity"/>
    <property type="evidence" value="ECO:0007669"/>
    <property type="project" value="UniProtKB-EC"/>
</dbReference>
<dbReference type="InterPro" id="IPR003836">
    <property type="entry name" value="Glucokinase"/>
</dbReference>
<evidence type="ECO:0000313" key="4">
    <source>
        <dbReference type="EMBL" id="ADI38129.1"/>
    </source>
</evidence>
<evidence type="ECO:0000256" key="2">
    <source>
        <dbReference type="ARBA" id="ARBA00022777"/>
    </source>
</evidence>
<dbReference type="STRING" id="716544.wcw_0762"/>
<dbReference type="KEGG" id="wch:wcw_0762"/>
<dbReference type="InterPro" id="IPR043129">
    <property type="entry name" value="ATPase_NBD"/>
</dbReference>
<sequence>MISLCGDIGGTNANLCVSRCSNQIELDCIDHLSTQEYLSFSDLINAYLETCDEKPTSACFAVAGVVKDQRVEMTNASLVVDAREILANTPLKQVKVINDFDAVGYAINVLDSSDFIVLNEGEVEKKGVKCALGAGTGLGKSLLLYDEELKSYLPVSSEGGHSDFPVASEEEWIFVENLPQATWENLISGSGIERIYQSLQKHRYPNEPGNMAAKEISEKRHDHELCKETFKWFVKFYARAARNFSIELLAKGGVYLAGGIGASNQDVFGSLFMEEFTRHHLPLFRELLRKIPVNLITNYEISLKGAAFAQVVHSENTSVTHIPSRN</sequence>
<evidence type="ECO:0000256" key="3">
    <source>
        <dbReference type="RuleBase" id="RU004046"/>
    </source>
</evidence>
<comment type="similarity">
    <text evidence="3">Belongs to the bacterial glucokinase family.</text>
</comment>
<evidence type="ECO:0000256" key="1">
    <source>
        <dbReference type="ARBA" id="ARBA00022679"/>
    </source>
</evidence>
<dbReference type="AlphaFoldDB" id="D6YVG8"/>
<dbReference type="GO" id="GO:0005524">
    <property type="term" value="F:ATP binding"/>
    <property type="evidence" value="ECO:0007669"/>
    <property type="project" value="InterPro"/>
</dbReference>
<dbReference type="Gene3D" id="3.40.367.20">
    <property type="match status" value="1"/>
</dbReference>
<keyword evidence="2 4" id="KW-0418">Kinase</keyword>
<keyword evidence="5" id="KW-1185">Reference proteome</keyword>
<organism evidence="4 5">
    <name type="scientific">Waddlia chondrophila (strain ATCC VR-1470 / WSU 86-1044)</name>
    <dbReference type="NCBI Taxonomy" id="716544"/>
    <lineage>
        <taxon>Bacteria</taxon>
        <taxon>Pseudomonadati</taxon>
        <taxon>Chlamydiota</taxon>
        <taxon>Chlamydiia</taxon>
        <taxon>Parachlamydiales</taxon>
        <taxon>Waddliaceae</taxon>
        <taxon>Waddlia</taxon>
    </lineage>
</organism>
<reference evidence="4 5" key="1">
    <citation type="journal article" date="2010" name="PLoS ONE">
        <title>The Waddlia genome: a window into chlamydial biology.</title>
        <authorList>
            <person name="Bertelli C."/>
            <person name="Collyn F."/>
            <person name="Croxatto A."/>
            <person name="Ruckert C."/>
            <person name="Polkinghorne A."/>
            <person name="Kebbi-Beghdadi C."/>
            <person name="Goesmann A."/>
            <person name="Vaughan L."/>
            <person name="Greub G."/>
        </authorList>
    </citation>
    <scope>NUCLEOTIDE SEQUENCE [LARGE SCALE GENOMIC DNA]</scope>
    <source>
        <strain evidence="5">ATCC VR-1470 / WSU 86-1044</strain>
    </source>
</reference>
<protein>
    <submittedName>
        <fullName evidence="4">Glucokinase</fullName>
        <ecNumber evidence="4">2.7.1.2</ecNumber>
    </submittedName>
</protein>
<dbReference type="GO" id="GO:0006096">
    <property type="term" value="P:glycolytic process"/>
    <property type="evidence" value="ECO:0007669"/>
    <property type="project" value="InterPro"/>
</dbReference>
<gene>
    <name evidence="4" type="primary">glk</name>
    <name evidence="4" type="ordered locus">wcw_0762</name>
</gene>
<dbReference type="EMBL" id="CP001928">
    <property type="protein sequence ID" value="ADI38129.1"/>
    <property type="molecule type" value="Genomic_DNA"/>
</dbReference>
<proteinExistence type="inferred from homology"/>
<dbReference type="CDD" id="cd24008">
    <property type="entry name" value="ASKHA_NBD_GLK"/>
    <property type="match status" value="1"/>
</dbReference>
<dbReference type="Proteomes" id="UP000001505">
    <property type="component" value="Chromosome"/>
</dbReference>
<name>D6YVG8_WADCW</name>
<dbReference type="PANTHER" id="PTHR47363">
    <property type="entry name" value="GLUCOKINASE"/>
    <property type="match status" value="1"/>
</dbReference>
<accession>D6YVG8</accession>
<dbReference type="GO" id="GO:0005536">
    <property type="term" value="F:D-glucose binding"/>
    <property type="evidence" value="ECO:0007669"/>
    <property type="project" value="InterPro"/>
</dbReference>
<dbReference type="SUPFAM" id="SSF53067">
    <property type="entry name" value="Actin-like ATPase domain"/>
    <property type="match status" value="1"/>
</dbReference>
<dbReference type="Pfam" id="PF02685">
    <property type="entry name" value="Glucokinase"/>
    <property type="match status" value="1"/>
</dbReference>
<dbReference type="eggNOG" id="COG0837">
    <property type="taxonomic scope" value="Bacteria"/>
</dbReference>
<keyword evidence="1 4" id="KW-0808">Transferase</keyword>
<evidence type="ECO:0000313" key="5">
    <source>
        <dbReference type="Proteomes" id="UP000001505"/>
    </source>
</evidence>
<dbReference type="PANTHER" id="PTHR47363:SF1">
    <property type="entry name" value="GLUCOKINASE"/>
    <property type="match status" value="1"/>
</dbReference>
<dbReference type="EC" id="2.7.1.2" evidence="4"/>
<dbReference type="HOGENOM" id="CLU_042582_0_0_0"/>
<dbReference type="Gene3D" id="3.30.420.40">
    <property type="match status" value="1"/>
</dbReference>
<dbReference type="RefSeq" id="WP_013181847.1">
    <property type="nucleotide sequence ID" value="NC_014225.1"/>
</dbReference>
<dbReference type="OrthoDB" id="257751at2"/>